<dbReference type="GO" id="GO:0004564">
    <property type="term" value="F:beta-fructofuranosidase activity"/>
    <property type="evidence" value="ECO:0007669"/>
    <property type="project" value="InterPro"/>
</dbReference>
<dbReference type="EMBL" id="AMZH03001319">
    <property type="protein sequence ID" value="RRT79752.1"/>
    <property type="molecule type" value="Genomic_DNA"/>
</dbReference>
<gene>
    <name evidence="4" type="ORF">B296_00012109</name>
</gene>
<feature type="region of interest" description="Disordered" evidence="1">
    <location>
        <begin position="51"/>
        <end position="94"/>
    </location>
</feature>
<keyword evidence="2" id="KW-0812">Transmembrane</keyword>
<evidence type="ECO:0000259" key="3">
    <source>
        <dbReference type="Pfam" id="PF11837"/>
    </source>
</evidence>
<name>A0A427AU21_ENSVE</name>
<evidence type="ECO:0000256" key="1">
    <source>
        <dbReference type="SAM" id="MobiDB-lite"/>
    </source>
</evidence>
<reference evidence="4 5" key="1">
    <citation type="journal article" date="2014" name="Agronomy (Basel)">
        <title>A Draft Genome Sequence for Ensete ventricosum, the Drought-Tolerant Tree Against Hunger.</title>
        <authorList>
            <person name="Harrison J."/>
            <person name="Moore K.A."/>
            <person name="Paszkiewicz K."/>
            <person name="Jones T."/>
            <person name="Grant M."/>
            <person name="Ambacheew D."/>
            <person name="Muzemil S."/>
            <person name="Studholme D.J."/>
        </authorList>
    </citation>
    <scope>NUCLEOTIDE SEQUENCE [LARGE SCALE GENOMIC DNA]</scope>
</reference>
<evidence type="ECO:0000313" key="5">
    <source>
        <dbReference type="Proteomes" id="UP000287651"/>
    </source>
</evidence>
<accession>A0A427AU21</accession>
<feature type="domain" description="Beta-fructofuranosidase N-terminal" evidence="3">
    <location>
        <begin position="8"/>
        <end position="101"/>
    </location>
</feature>
<keyword evidence="2" id="KW-0472">Membrane</keyword>
<dbReference type="InterPro" id="IPR021792">
    <property type="entry name" value="Beta-fructofuranosidase_N"/>
</dbReference>
<keyword evidence="2" id="KW-1133">Transmembrane helix</keyword>
<sequence length="129" mass="14117">MAADSCAYPPLLHPDHPVATPTSRKKYLWLVTFAASAALILCVAAFLSGSSSGARRTDLPGNGASEPRRRISRGPAEGVSEKSSMGLLRSSPSYPWTNSMLLWQRTAFHFQPQKNWMNGQHLLLHLNTA</sequence>
<dbReference type="Pfam" id="PF11837">
    <property type="entry name" value="INV_N"/>
    <property type="match status" value="1"/>
</dbReference>
<organism evidence="4 5">
    <name type="scientific">Ensete ventricosum</name>
    <name type="common">Abyssinian banana</name>
    <name type="synonym">Musa ensete</name>
    <dbReference type="NCBI Taxonomy" id="4639"/>
    <lineage>
        <taxon>Eukaryota</taxon>
        <taxon>Viridiplantae</taxon>
        <taxon>Streptophyta</taxon>
        <taxon>Embryophyta</taxon>
        <taxon>Tracheophyta</taxon>
        <taxon>Spermatophyta</taxon>
        <taxon>Magnoliopsida</taxon>
        <taxon>Liliopsida</taxon>
        <taxon>Zingiberales</taxon>
        <taxon>Musaceae</taxon>
        <taxon>Ensete</taxon>
    </lineage>
</organism>
<comment type="caution">
    <text evidence="4">The sequence shown here is derived from an EMBL/GenBank/DDBJ whole genome shotgun (WGS) entry which is preliminary data.</text>
</comment>
<evidence type="ECO:0000256" key="2">
    <source>
        <dbReference type="SAM" id="Phobius"/>
    </source>
</evidence>
<dbReference type="Proteomes" id="UP000287651">
    <property type="component" value="Unassembled WGS sequence"/>
</dbReference>
<proteinExistence type="predicted"/>
<feature type="transmembrane region" description="Helical" evidence="2">
    <location>
        <begin position="27"/>
        <end position="47"/>
    </location>
</feature>
<evidence type="ECO:0000313" key="4">
    <source>
        <dbReference type="EMBL" id="RRT79752.1"/>
    </source>
</evidence>
<protein>
    <recommendedName>
        <fullName evidence="3">Beta-fructofuranosidase N-terminal domain-containing protein</fullName>
    </recommendedName>
</protein>
<dbReference type="AlphaFoldDB" id="A0A427AU21"/>